<organism evidence="1 2">
    <name type="scientific">Coemansia furcata</name>
    <dbReference type="NCBI Taxonomy" id="417177"/>
    <lineage>
        <taxon>Eukaryota</taxon>
        <taxon>Fungi</taxon>
        <taxon>Fungi incertae sedis</taxon>
        <taxon>Zoopagomycota</taxon>
        <taxon>Kickxellomycotina</taxon>
        <taxon>Kickxellomycetes</taxon>
        <taxon>Kickxellales</taxon>
        <taxon>Kickxellaceae</taxon>
        <taxon>Coemansia</taxon>
    </lineage>
</organism>
<proteinExistence type="predicted"/>
<comment type="caution">
    <text evidence="1">The sequence shown here is derived from an EMBL/GenBank/DDBJ whole genome shotgun (WGS) entry which is preliminary data.</text>
</comment>
<sequence>MSSISQFLPEPKHTTSRPEPKEVKADSQALITNKDARAIPPYGQRIGWVPKTASDFGGGGAYPEIHVLQYPQGMGKKQTKSNALNKQVDGDGNTSYAALANYGRRENETVHSQFKDLVPLRQRRDFDEGDAIPLRPDGEVVREAAERTKLALEKITSGRANDGKRTLNGIGRTDPTFVRYTAGSQAGAGSGVGQRIVRVTEMPLDPMEPPKVKHQKKARAPGSPPAPVMHSPPRKLTAEEQKEWSIPPCVSNWKNIHGFTVSLDKRLATDGRGMEDLGVSDGFARLSEALVSAESHARREIQERANIQQTLARREKDAKEERLRMLAQKAREERASASTQPRAADGYEPPPMAADEPPREDATPVRRDPSRRAAADFFTDEEPSKRSHSPENGERERDEVRRERRKQHEREMRASRMGAEGKAKYLRAGESRDISEKIALGLAKPTAARESLYDSRLFNQPSASNAALQNEEAYNLYDKPLFAPRTQGGNYRPKAEEGGGDVQEVERLMHSDRFGAELRAPPPSSKKEAGPRSGPVEFEKGDVFGIDAFVGGARRQDK</sequence>
<accession>A0ACC1LNB2</accession>
<keyword evidence="2" id="KW-1185">Reference proteome</keyword>
<evidence type="ECO:0000313" key="2">
    <source>
        <dbReference type="Proteomes" id="UP001140096"/>
    </source>
</evidence>
<protein>
    <submittedName>
        <fullName evidence="1">mRNA splicing protein</fullName>
    </submittedName>
</protein>
<reference evidence="1" key="1">
    <citation type="submission" date="2022-07" db="EMBL/GenBank/DDBJ databases">
        <title>Phylogenomic reconstructions and comparative analyses of Kickxellomycotina fungi.</title>
        <authorList>
            <person name="Reynolds N.K."/>
            <person name="Stajich J.E."/>
            <person name="Barry K."/>
            <person name="Grigoriev I.V."/>
            <person name="Crous P."/>
            <person name="Smith M.E."/>
        </authorList>
    </citation>
    <scope>NUCLEOTIDE SEQUENCE</scope>
    <source>
        <strain evidence="1">CBS 102833</strain>
    </source>
</reference>
<gene>
    <name evidence="1" type="primary">PRP45</name>
    <name evidence="1" type="ORF">H4S07_001570</name>
</gene>
<name>A0ACC1LNB2_9FUNG</name>
<dbReference type="EMBL" id="JANBUP010000274">
    <property type="protein sequence ID" value="KAJ2812186.1"/>
    <property type="molecule type" value="Genomic_DNA"/>
</dbReference>
<evidence type="ECO:0000313" key="1">
    <source>
        <dbReference type="EMBL" id="KAJ2812186.1"/>
    </source>
</evidence>
<dbReference type="Proteomes" id="UP001140096">
    <property type="component" value="Unassembled WGS sequence"/>
</dbReference>